<accession>B3VSF0</accession>
<dbReference type="PANTHER" id="PTHR23112:SF23">
    <property type="entry name" value="CYCLIC AMP RECEPTOR 1-RELATED"/>
    <property type="match status" value="1"/>
</dbReference>
<proteinExistence type="inferred from homology"/>
<dbReference type="AlphaFoldDB" id="B3VSF0"/>
<keyword evidence="4 10" id="KW-1133">Transmembrane helix</keyword>
<evidence type="ECO:0000256" key="6">
    <source>
        <dbReference type="ARBA" id="ARBA00023136"/>
    </source>
</evidence>
<evidence type="ECO:0000256" key="10">
    <source>
        <dbReference type="SAM" id="Phobius"/>
    </source>
</evidence>
<dbReference type="EMBL" id="EU797668">
    <property type="protein sequence ID" value="ACF17590.1"/>
    <property type="molecule type" value="Genomic_DNA"/>
</dbReference>
<dbReference type="GO" id="GO:0007189">
    <property type="term" value="P:adenylate cyclase-activating G protein-coupled receptor signaling pathway"/>
    <property type="evidence" value="ECO:0007669"/>
    <property type="project" value="TreeGrafter"/>
</dbReference>
<evidence type="ECO:0000256" key="5">
    <source>
        <dbReference type="ARBA" id="ARBA00023040"/>
    </source>
</evidence>
<evidence type="ECO:0000256" key="9">
    <source>
        <dbReference type="SAM" id="MobiDB-lite"/>
    </source>
</evidence>
<keyword evidence="3 10" id="KW-0812">Transmembrane</keyword>
<keyword evidence="5" id="KW-0297">G-protein coupled receptor</keyword>
<evidence type="ECO:0000256" key="4">
    <source>
        <dbReference type="ARBA" id="ARBA00022989"/>
    </source>
</evidence>
<evidence type="ECO:0000256" key="2">
    <source>
        <dbReference type="ARBA" id="ARBA00008360"/>
    </source>
</evidence>
<dbReference type="Pfam" id="PF05462">
    <property type="entry name" value="Dicty_CAR"/>
    <property type="match status" value="1"/>
</dbReference>
<evidence type="ECO:0000259" key="11">
    <source>
        <dbReference type="PROSITE" id="PS50261"/>
    </source>
</evidence>
<keyword evidence="8" id="KW-0807">Transducer</keyword>
<dbReference type="GO" id="GO:0004930">
    <property type="term" value="F:G protein-coupled receptor activity"/>
    <property type="evidence" value="ECO:0007669"/>
    <property type="project" value="UniProtKB-KW"/>
</dbReference>
<feature type="compositionally biased region" description="Polar residues" evidence="9">
    <location>
        <begin position="332"/>
        <end position="350"/>
    </location>
</feature>
<feature type="domain" description="G-protein coupled receptors family 2 profile 2" evidence="11">
    <location>
        <begin position="37"/>
        <end position="288"/>
    </location>
</feature>
<keyword evidence="6 10" id="KW-0472">Membrane</keyword>
<feature type="transmembrane region" description="Helical" evidence="10">
    <location>
        <begin position="39"/>
        <end position="63"/>
    </location>
</feature>
<organism evidence="12">
    <name type="scientific">Heterostelium pallidum</name>
    <name type="common">Cellular slime mold</name>
    <name type="synonym">Polysphondylium pallidum</name>
    <dbReference type="NCBI Taxonomy" id="13642"/>
    <lineage>
        <taxon>Eukaryota</taxon>
        <taxon>Amoebozoa</taxon>
        <taxon>Evosea</taxon>
        <taxon>Eumycetozoa</taxon>
        <taxon>Dictyostelia</taxon>
        <taxon>Acytosteliales</taxon>
        <taxon>Acytosteliaceae</taxon>
        <taxon>Heterostelium</taxon>
    </lineage>
</organism>
<reference evidence="12" key="1">
    <citation type="submission" date="2008-06" db="EMBL/GenBank/DDBJ databases">
        <title>Activated cAMP receptors switch encystation to sporulation.</title>
        <authorList>
            <person name="Kawabe Y."/>
            <person name="Morio T."/>
            <person name="Tanaka Y."/>
            <person name="Schaap P."/>
        </authorList>
    </citation>
    <scope>NUCLEOTIDE SEQUENCE</scope>
    <source>
        <strain evidence="12">PN500</strain>
    </source>
</reference>
<dbReference type="Gene3D" id="1.20.1070.10">
    <property type="entry name" value="Rhodopsin 7-helix transmembrane proteins"/>
    <property type="match status" value="1"/>
</dbReference>
<dbReference type="SUPFAM" id="SSF81321">
    <property type="entry name" value="Family A G protein-coupled receptor-like"/>
    <property type="match status" value="1"/>
</dbReference>
<evidence type="ECO:0000256" key="8">
    <source>
        <dbReference type="ARBA" id="ARBA00023224"/>
    </source>
</evidence>
<dbReference type="InterPro" id="IPR017981">
    <property type="entry name" value="GPCR_2-like_7TM"/>
</dbReference>
<dbReference type="InterPro" id="IPR022343">
    <property type="entry name" value="GCR1-cAMP_receptor"/>
</dbReference>
<name>B3VSF0_HETPA</name>
<dbReference type="PROSITE" id="PS50261">
    <property type="entry name" value="G_PROTEIN_RECEP_F2_4"/>
    <property type="match status" value="1"/>
</dbReference>
<gene>
    <name evidence="12" type="primary">TasB</name>
</gene>
<feature type="compositionally biased region" description="Polar residues" evidence="9">
    <location>
        <begin position="359"/>
        <end position="369"/>
    </location>
</feature>
<dbReference type="InterPro" id="IPR000848">
    <property type="entry name" value="GPCR_cAMP"/>
</dbReference>
<dbReference type="FunFam" id="1.20.1070.10:FF:000404">
    <property type="entry name" value="Cyclic AMP receptor-like protein A"/>
    <property type="match status" value="1"/>
</dbReference>
<feature type="transmembrane region" description="Helical" evidence="10">
    <location>
        <begin position="75"/>
        <end position="95"/>
    </location>
</feature>
<dbReference type="GO" id="GO:0007166">
    <property type="term" value="P:cell surface receptor signaling pathway"/>
    <property type="evidence" value="ECO:0007669"/>
    <property type="project" value="InterPro"/>
</dbReference>
<feature type="compositionally biased region" description="Low complexity" evidence="9">
    <location>
        <begin position="321"/>
        <end position="331"/>
    </location>
</feature>
<feature type="region of interest" description="Disordered" evidence="9">
    <location>
        <begin position="319"/>
        <end position="406"/>
    </location>
</feature>
<dbReference type="PANTHER" id="PTHR23112">
    <property type="entry name" value="G PROTEIN-COUPLED RECEPTOR 157-RELATED"/>
    <property type="match status" value="1"/>
</dbReference>
<evidence type="ECO:0000256" key="1">
    <source>
        <dbReference type="ARBA" id="ARBA00004141"/>
    </source>
</evidence>
<feature type="transmembrane region" description="Helical" evidence="10">
    <location>
        <begin position="107"/>
        <end position="136"/>
    </location>
</feature>
<feature type="transmembrane region" description="Helical" evidence="10">
    <location>
        <begin position="261"/>
        <end position="286"/>
    </location>
</feature>
<dbReference type="CDD" id="cd14940">
    <property type="entry name" value="7tmE_cAMP_R_Slime_mold"/>
    <property type="match status" value="1"/>
</dbReference>
<dbReference type="PRINTS" id="PR00247">
    <property type="entry name" value="GPCRCAMP"/>
</dbReference>
<comment type="subcellular location">
    <subcellularLocation>
        <location evidence="1">Membrane</location>
        <topology evidence="1">Multi-pass membrane protein</topology>
    </subcellularLocation>
</comment>
<comment type="similarity">
    <text evidence="2">Belongs to the G-protein coupled receptor 5 family.</text>
</comment>
<feature type="transmembrane region" description="Helical" evidence="10">
    <location>
        <begin position="148"/>
        <end position="166"/>
    </location>
</feature>
<keyword evidence="7 12" id="KW-0675">Receptor</keyword>
<dbReference type="PRINTS" id="PR02001">
    <property type="entry name" value="GCR1CAMPR"/>
</dbReference>
<feature type="transmembrane region" description="Helical" evidence="10">
    <location>
        <begin position="191"/>
        <end position="214"/>
    </location>
</feature>
<feature type="transmembrane region" description="Helical" evidence="10">
    <location>
        <begin position="235"/>
        <end position="255"/>
    </location>
</feature>
<protein>
    <submittedName>
        <fullName evidence="12">cAMP receptor TasB</fullName>
    </submittedName>
</protein>
<sequence>MNEGIDNPFSNTEYPLNRSFSSNDTIEVQDPMSQAEVDALYAILLIADVTSIIGAFIVLIGFWRLKLLRNHVTRVISCFCITSFCKDLTAMTLTITNSAQYGGFPCYLYSIVITYGSLSCWLWTLCLAVSIYLLIVKRYPEPERLERYYFFICWGLPLISTITMLAKDTVHFLGNWCWIGEQYTGYRFGLFYVPFFIIFGVSAILVGLTCHYTYQVIHKGVSDNKDKHITYQFKLVNYIIVFLVCWIFAVINRILNAFGVFPYICNVLHTYLSVSHGFFASAVFIYNNPLMWRYIGSKFIRMFTMFGLCIDTAKRLERNKNNNNPSPYSSSRGAPSTKSNNQSNNGMETSSYDDDCTRDSPSGADNIQTSPPLPPPVSLSTDELPPQENIDEESPQPQPIVGPGNV</sequence>
<dbReference type="GO" id="GO:0005886">
    <property type="term" value="C:plasma membrane"/>
    <property type="evidence" value="ECO:0007669"/>
    <property type="project" value="TreeGrafter"/>
</dbReference>
<evidence type="ECO:0000313" key="12">
    <source>
        <dbReference type="EMBL" id="ACF17590.1"/>
    </source>
</evidence>
<evidence type="ECO:0000256" key="7">
    <source>
        <dbReference type="ARBA" id="ARBA00023170"/>
    </source>
</evidence>
<evidence type="ECO:0000256" key="3">
    <source>
        <dbReference type="ARBA" id="ARBA00022692"/>
    </source>
</evidence>
<dbReference type="GO" id="GO:0030552">
    <property type="term" value="F:cAMP binding"/>
    <property type="evidence" value="ECO:0007669"/>
    <property type="project" value="InterPro"/>
</dbReference>